<dbReference type="Proteomes" id="UP000295431">
    <property type="component" value="Unassembled WGS sequence"/>
</dbReference>
<name>A0A4R4PEP0_9ACTN</name>
<evidence type="ECO:0000256" key="2">
    <source>
        <dbReference type="ARBA" id="ARBA00022857"/>
    </source>
</evidence>
<evidence type="ECO:0000256" key="4">
    <source>
        <dbReference type="RuleBase" id="RU000363"/>
    </source>
</evidence>
<evidence type="ECO:0000256" key="3">
    <source>
        <dbReference type="ARBA" id="ARBA00023002"/>
    </source>
</evidence>
<evidence type="ECO:0000313" key="6">
    <source>
        <dbReference type="Proteomes" id="UP000295431"/>
    </source>
</evidence>
<dbReference type="AlphaFoldDB" id="A0A4R4PEP0"/>
<dbReference type="CDD" id="cd05324">
    <property type="entry name" value="carb_red_PTCR-like_SDR_c"/>
    <property type="match status" value="1"/>
</dbReference>
<comment type="caution">
    <text evidence="5">The sequence shown here is derived from an EMBL/GenBank/DDBJ whole genome shotgun (WGS) entry which is preliminary data.</text>
</comment>
<dbReference type="EMBL" id="SMJW01000008">
    <property type="protein sequence ID" value="TDC19562.1"/>
    <property type="molecule type" value="Genomic_DNA"/>
</dbReference>
<comment type="similarity">
    <text evidence="1 4">Belongs to the short-chain dehydrogenases/reductases (SDR) family.</text>
</comment>
<dbReference type="Pfam" id="PF00106">
    <property type="entry name" value="adh_short"/>
    <property type="match status" value="1"/>
</dbReference>
<keyword evidence="6" id="KW-1185">Reference proteome</keyword>
<dbReference type="InterPro" id="IPR045313">
    <property type="entry name" value="CBR1-like"/>
</dbReference>
<organism evidence="5 6">
    <name type="scientific">Actinomadura bangladeshensis</name>
    <dbReference type="NCBI Taxonomy" id="453573"/>
    <lineage>
        <taxon>Bacteria</taxon>
        <taxon>Bacillati</taxon>
        <taxon>Actinomycetota</taxon>
        <taxon>Actinomycetes</taxon>
        <taxon>Streptosporangiales</taxon>
        <taxon>Thermomonosporaceae</taxon>
        <taxon>Actinomadura</taxon>
    </lineage>
</organism>
<protein>
    <submittedName>
        <fullName evidence="5">SDR family oxidoreductase</fullName>
    </submittedName>
</protein>
<dbReference type="SUPFAM" id="SSF51735">
    <property type="entry name" value="NAD(P)-binding Rossmann-fold domains"/>
    <property type="match status" value="1"/>
</dbReference>
<evidence type="ECO:0000256" key="1">
    <source>
        <dbReference type="ARBA" id="ARBA00006484"/>
    </source>
</evidence>
<dbReference type="PRINTS" id="PR00081">
    <property type="entry name" value="GDHRDH"/>
</dbReference>
<dbReference type="PANTHER" id="PTHR43490">
    <property type="entry name" value="(+)-NEOMENTHOL DEHYDROGENASE"/>
    <property type="match status" value="1"/>
</dbReference>
<dbReference type="OrthoDB" id="9781117at2"/>
<sequence length="265" mass="27184">MRAGGRDPHCESANFASREGTSDVPVQKVALISGANKGIGFEIARQLGEQGSTVLIGARDEVRGEQAADALAARGIAAVPLRIDVTDAVSVTAAAQQIERRHGRLDILVNNAGVAGRFQGPPSAASADDMRAVYETNVFGVVSVTNAMLPLLRRSPAGRIVNLSSHVGSLTLCSDPGSPFAGLNLIAYQSSKTALNAITVAYAKELRGTAIKVNAADPGQVATDINGHRGDRTPAAGAAIAVRLALLDDAGPSGACLSDEGTVPW</sequence>
<reference evidence="5 6" key="1">
    <citation type="submission" date="2019-03" db="EMBL/GenBank/DDBJ databases">
        <title>Draft genome sequences of novel Actinobacteria.</title>
        <authorList>
            <person name="Sahin N."/>
            <person name="Ay H."/>
            <person name="Saygin H."/>
        </authorList>
    </citation>
    <scope>NUCLEOTIDE SEQUENCE [LARGE SCALE GENOMIC DNA]</scope>
    <source>
        <strain evidence="5 6">DSM 45347</strain>
    </source>
</reference>
<dbReference type="PRINTS" id="PR00080">
    <property type="entry name" value="SDRFAMILY"/>
</dbReference>
<keyword evidence="3" id="KW-0560">Oxidoreductase</keyword>
<dbReference type="PANTHER" id="PTHR43490:SF99">
    <property type="entry name" value="SHORT-CHAIN DEHYDROGENASE_REDUCTASE"/>
    <property type="match status" value="1"/>
</dbReference>
<dbReference type="InterPro" id="IPR036291">
    <property type="entry name" value="NAD(P)-bd_dom_sf"/>
</dbReference>
<accession>A0A4R4PEP0</accession>
<evidence type="ECO:0000313" key="5">
    <source>
        <dbReference type="EMBL" id="TDC19562.1"/>
    </source>
</evidence>
<keyword evidence="2" id="KW-0521">NADP</keyword>
<dbReference type="GO" id="GO:0016616">
    <property type="term" value="F:oxidoreductase activity, acting on the CH-OH group of donors, NAD or NADP as acceptor"/>
    <property type="evidence" value="ECO:0007669"/>
    <property type="project" value="InterPro"/>
</dbReference>
<gene>
    <name evidence="5" type="ORF">E1284_03210</name>
</gene>
<proteinExistence type="inferred from homology"/>
<dbReference type="InterPro" id="IPR002347">
    <property type="entry name" value="SDR_fam"/>
</dbReference>
<dbReference type="Gene3D" id="3.40.50.720">
    <property type="entry name" value="NAD(P)-binding Rossmann-like Domain"/>
    <property type="match status" value="1"/>
</dbReference>